<dbReference type="PANTHER" id="PTHR42850:SF4">
    <property type="entry name" value="ZINC-DEPENDENT ENDOPOLYPHOSPHATASE"/>
    <property type="match status" value="1"/>
</dbReference>
<reference evidence="2 3" key="1">
    <citation type="submission" date="2016-09" db="EMBL/GenBank/DDBJ databases">
        <title>Alteromonas lipolytica, a new species isolated from sea water.</title>
        <authorList>
            <person name="Wu Y.-H."/>
            <person name="Cheng H."/>
            <person name="Xu X.-W."/>
        </authorList>
    </citation>
    <scope>NUCLEOTIDE SEQUENCE [LARGE SCALE GENOMIC DNA]</scope>
    <source>
        <strain evidence="2 3">JW12</strain>
    </source>
</reference>
<dbReference type="SUPFAM" id="SSF56300">
    <property type="entry name" value="Metallo-dependent phosphatases"/>
    <property type="match status" value="1"/>
</dbReference>
<dbReference type="RefSeq" id="WP_070176801.1">
    <property type="nucleotide sequence ID" value="NZ_BMJR01000003.1"/>
</dbReference>
<evidence type="ECO:0000313" key="2">
    <source>
        <dbReference type="EMBL" id="OFI33874.1"/>
    </source>
</evidence>
<organism evidence="2 3">
    <name type="scientific">Alteromonas lipolytica</name>
    <dbReference type="NCBI Taxonomy" id="1856405"/>
    <lineage>
        <taxon>Bacteria</taxon>
        <taxon>Pseudomonadati</taxon>
        <taxon>Pseudomonadota</taxon>
        <taxon>Gammaproteobacteria</taxon>
        <taxon>Alteromonadales</taxon>
        <taxon>Alteromonadaceae</taxon>
        <taxon>Alteromonas/Salinimonas group</taxon>
        <taxon>Alteromonas</taxon>
    </lineage>
</organism>
<dbReference type="GO" id="GO:0110154">
    <property type="term" value="P:RNA decapping"/>
    <property type="evidence" value="ECO:0007669"/>
    <property type="project" value="TreeGrafter"/>
</dbReference>
<dbReference type="Gene3D" id="3.60.21.10">
    <property type="match status" value="1"/>
</dbReference>
<dbReference type="InterPro" id="IPR050126">
    <property type="entry name" value="Ap4A_hydrolase"/>
</dbReference>
<dbReference type="STRING" id="1856405.BFC17_20115"/>
<proteinExistence type="predicted"/>
<accession>A0A1E8FD66</accession>
<protein>
    <recommendedName>
        <fullName evidence="1">Calcineurin-like phosphoesterase domain-containing protein</fullName>
    </recommendedName>
</protein>
<dbReference type="InterPro" id="IPR029052">
    <property type="entry name" value="Metallo-depent_PP-like"/>
</dbReference>
<dbReference type="AlphaFoldDB" id="A0A1E8FD66"/>
<dbReference type="GO" id="GO:0005737">
    <property type="term" value="C:cytoplasm"/>
    <property type="evidence" value="ECO:0007669"/>
    <property type="project" value="TreeGrafter"/>
</dbReference>
<gene>
    <name evidence="2" type="ORF">BFC17_20115</name>
</gene>
<dbReference type="Proteomes" id="UP000176037">
    <property type="component" value="Unassembled WGS sequence"/>
</dbReference>
<evidence type="ECO:0000313" key="3">
    <source>
        <dbReference type="Proteomes" id="UP000176037"/>
    </source>
</evidence>
<evidence type="ECO:0000259" key="1">
    <source>
        <dbReference type="Pfam" id="PF00149"/>
    </source>
</evidence>
<dbReference type="OrthoDB" id="5296354at2"/>
<dbReference type="InterPro" id="IPR004843">
    <property type="entry name" value="Calcineurin-like_PHP"/>
</dbReference>
<name>A0A1E8FD66_9ALTE</name>
<dbReference type="EMBL" id="MJIC01000014">
    <property type="protein sequence ID" value="OFI33874.1"/>
    <property type="molecule type" value="Genomic_DNA"/>
</dbReference>
<dbReference type="Pfam" id="PF00149">
    <property type="entry name" value="Metallophos"/>
    <property type="match status" value="1"/>
</dbReference>
<sequence>MKVKTNAIAKAPLSKHISISNDKRVFVVGDLDGDFTRLQTQLDKVNFDPSQDVLFSLGDIIDRGPDSVKLIDYMQEIGAHVVLGNHEHMMLESLLSRDTFALRLWTQNGGKWHQTTPFQTLVGMCKWLLQQPLAYTVEYQGHTIGISHTLPPTWSWTTLPGNTEACVMPLLWDRERFTKRKHQVNHGVDFSVHGHNSTPSCIWIGNSLHIDTSYYGHPTVINLADTITTFKQNPPA</sequence>
<dbReference type="PANTHER" id="PTHR42850">
    <property type="entry name" value="METALLOPHOSPHOESTERASE"/>
    <property type="match status" value="1"/>
</dbReference>
<dbReference type="GO" id="GO:0008803">
    <property type="term" value="F:bis(5'-nucleosyl)-tetraphosphatase (symmetrical) activity"/>
    <property type="evidence" value="ECO:0007669"/>
    <property type="project" value="TreeGrafter"/>
</dbReference>
<keyword evidence="3" id="KW-1185">Reference proteome</keyword>
<comment type="caution">
    <text evidence="2">The sequence shown here is derived from an EMBL/GenBank/DDBJ whole genome shotgun (WGS) entry which is preliminary data.</text>
</comment>
<feature type="domain" description="Calcineurin-like phosphoesterase" evidence="1">
    <location>
        <begin position="24"/>
        <end position="164"/>
    </location>
</feature>
<dbReference type="GO" id="GO:0016791">
    <property type="term" value="F:phosphatase activity"/>
    <property type="evidence" value="ECO:0007669"/>
    <property type="project" value="TreeGrafter"/>
</dbReference>